<feature type="region of interest" description="Disordered" evidence="2">
    <location>
        <begin position="123"/>
        <end position="152"/>
    </location>
</feature>
<dbReference type="PANTHER" id="PTHR35317:SF27">
    <property type="entry name" value="RETROVIRUS-RELATED POL POLYPROTEIN FROM TRANSPOSON TNT 1-94"/>
    <property type="match status" value="1"/>
</dbReference>
<sequence>MGFNEEKISRFIKSETQLQALIKDFETLQIKNGESVTSYCSKTMGIANNMRFHGEKMEDVAIVEKILRPLALRCDYIVCSIEESKDIDTLSLDELQSSLLVHKQKINRSTTIDEQALKASTYAQSSNSRGWGRGRGKGKGGQSNRDGSRQYSEATDDQLVVYGRGRGHEFEKSKIECYKCHKFGHHCSECYTKLPADTEKREKSNFAENEETKETLLMANHVKKKFEPDVWYADTSCSNHMCGRDIKIKTKNGFEEIISQVFLKSRIPTKFVRIVLLANNTETHSLKENHGE</sequence>
<evidence type="ECO:0000313" key="4">
    <source>
        <dbReference type="Proteomes" id="UP001652623"/>
    </source>
</evidence>
<name>A0ABM4A3R8_ZIZJJ</name>
<dbReference type="Pfam" id="PF14223">
    <property type="entry name" value="Retrotran_gag_2"/>
    <property type="match status" value="1"/>
</dbReference>
<dbReference type="PANTHER" id="PTHR35317">
    <property type="entry name" value="OS04G0629600 PROTEIN"/>
    <property type="match status" value="1"/>
</dbReference>
<gene>
    <name evidence="5" type="primary">LOC132803141</name>
</gene>
<dbReference type="GeneID" id="132803141"/>
<organism evidence="4 5">
    <name type="scientific">Ziziphus jujuba</name>
    <name type="common">Chinese jujube</name>
    <name type="synonym">Ziziphus sativa</name>
    <dbReference type="NCBI Taxonomy" id="326968"/>
    <lineage>
        <taxon>Eukaryota</taxon>
        <taxon>Viridiplantae</taxon>
        <taxon>Streptophyta</taxon>
        <taxon>Embryophyta</taxon>
        <taxon>Tracheophyta</taxon>
        <taxon>Spermatophyta</taxon>
        <taxon>Magnoliopsida</taxon>
        <taxon>eudicotyledons</taxon>
        <taxon>Gunneridae</taxon>
        <taxon>Pentapetalae</taxon>
        <taxon>rosids</taxon>
        <taxon>fabids</taxon>
        <taxon>Rosales</taxon>
        <taxon>Rhamnaceae</taxon>
        <taxon>Paliureae</taxon>
        <taxon>Ziziphus</taxon>
    </lineage>
</organism>
<accession>A0ABM4A3R8</accession>
<keyword evidence="1" id="KW-0863">Zinc-finger</keyword>
<keyword evidence="4" id="KW-1185">Reference proteome</keyword>
<evidence type="ECO:0000313" key="5">
    <source>
        <dbReference type="RefSeq" id="XP_060671379.1"/>
    </source>
</evidence>
<dbReference type="InterPro" id="IPR001878">
    <property type="entry name" value="Znf_CCHC"/>
</dbReference>
<dbReference type="RefSeq" id="XP_060671379.1">
    <property type="nucleotide sequence ID" value="XM_060815396.1"/>
</dbReference>
<dbReference type="PROSITE" id="PS50158">
    <property type="entry name" value="ZF_CCHC"/>
    <property type="match status" value="1"/>
</dbReference>
<feature type="domain" description="CCHC-type" evidence="3">
    <location>
        <begin position="177"/>
        <end position="190"/>
    </location>
</feature>
<reference evidence="5" key="1">
    <citation type="submission" date="2025-08" db="UniProtKB">
        <authorList>
            <consortium name="RefSeq"/>
        </authorList>
    </citation>
    <scope>IDENTIFICATION</scope>
    <source>
        <tissue evidence="5">Seedling</tissue>
    </source>
</reference>
<dbReference type="Proteomes" id="UP001652623">
    <property type="component" value="Chromosome 3"/>
</dbReference>
<keyword evidence="1" id="KW-0479">Metal-binding</keyword>
<evidence type="ECO:0000259" key="3">
    <source>
        <dbReference type="PROSITE" id="PS50158"/>
    </source>
</evidence>
<proteinExistence type="predicted"/>
<evidence type="ECO:0000256" key="2">
    <source>
        <dbReference type="SAM" id="MobiDB-lite"/>
    </source>
</evidence>
<protein>
    <submittedName>
        <fullName evidence="5">Uncharacterized protein LOC132803141</fullName>
    </submittedName>
</protein>
<keyword evidence="1" id="KW-0862">Zinc</keyword>
<evidence type="ECO:0000256" key="1">
    <source>
        <dbReference type="PROSITE-ProRule" id="PRU00047"/>
    </source>
</evidence>